<proteinExistence type="inferred from homology"/>
<feature type="site" description="Electron transfer via tryptophanyl radical" evidence="6">
    <location>
        <position position="277"/>
    </location>
</feature>
<dbReference type="Proteomes" id="UP000626109">
    <property type="component" value="Unassembled WGS sequence"/>
</dbReference>
<feature type="binding site" evidence="5">
    <location>
        <begin position="343"/>
        <end position="345"/>
    </location>
    <ligand>
        <name>FAD</name>
        <dbReference type="ChEBI" id="CHEBI:57692"/>
    </ligand>
</feature>
<evidence type="ECO:0000313" key="10">
    <source>
        <dbReference type="Proteomes" id="UP000626109"/>
    </source>
</evidence>
<dbReference type="InterPro" id="IPR005101">
    <property type="entry name" value="Cryptochr/Photolyase_FAD-bd"/>
</dbReference>
<dbReference type="PRINTS" id="PR00147">
    <property type="entry name" value="DNAPHOTLYASE"/>
</dbReference>
<dbReference type="InterPro" id="IPR036134">
    <property type="entry name" value="Crypto/Photolyase_FAD-like_sf"/>
</dbReference>
<dbReference type="GO" id="GO:0043153">
    <property type="term" value="P:entrainment of circadian clock by photoperiod"/>
    <property type="evidence" value="ECO:0007669"/>
    <property type="project" value="TreeGrafter"/>
</dbReference>
<dbReference type="GO" id="GO:0003904">
    <property type="term" value="F:deoxyribodipyrimidine photo-lyase activity"/>
    <property type="evidence" value="ECO:0007669"/>
    <property type="project" value="TreeGrafter"/>
</dbReference>
<dbReference type="Pfam" id="PF03441">
    <property type="entry name" value="FAD_binding_7"/>
    <property type="match status" value="1"/>
</dbReference>
<organism evidence="9 10">
    <name type="scientific">Polarella glacialis</name>
    <name type="common">Dinoflagellate</name>
    <dbReference type="NCBI Taxonomy" id="89957"/>
    <lineage>
        <taxon>Eukaryota</taxon>
        <taxon>Sar</taxon>
        <taxon>Alveolata</taxon>
        <taxon>Dinophyceae</taxon>
        <taxon>Suessiales</taxon>
        <taxon>Suessiaceae</taxon>
        <taxon>Polarella</taxon>
    </lineage>
</organism>
<protein>
    <recommendedName>
        <fullName evidence="8">Cryptochrome/DNA photolyase FAD-binding domain-containing protein</fullName>
    </recommendedName>
</protein>
<dbReference type="InterPro" id="IPR036155">
    <property type="entry name" value="Crypto/Photolyase_N_sf"/>
</dbReference>
<keyword evidence="3 5" id="KW-0274">FAD</keyword>
<dbReference type="SUPFAM" id="SSF48173">
    <property type="entry name" value="Cryptochrome/photolyase FAD-binding domain"/>
    <property type="match status" value="1"/>
</dbReference>
<evidence type="ECO:0000256" key="6">
    <source>
        <dbReference type="PIRSR" id="PIRSR602081-2"/>
    </source>
</evidence>
<evidence type="ECO:0000256" key="3">
    <source>
        <dbReference type="ARBA" id="ARBA00022827"/>
    </source>
</evidence>
<dbReference type="GO" id="GO:0005634">
    <property type="term" value="C:nucleus"/>
    <property type="evidence" value="ECO:0007669"/>
    <property type="project" value="TreeGrafter"/>
</dbReference>
<dbReference type="PROSITE" id="PS00394">
    <property type="entry name" value="DNA_PHOTOLYASES_1_1"/>
    <property type="match status" value="1"/>
</dbReference>
<feature type="compositionally biased region" description="Low complexity" evidence="7">
    <location>
        <begin position="130"/>
        <end position="147"/>
    </location>
</feature>
<feature type="site" description="Electron transfer via tryptophanyl radical" evidence="6">
    <location>
        <position position="353"/>
    </location>
</feature>
<evidence type="ECO:0000256" key="4">
    <source>
        <dbReference type="ARBA" id="ARBA00022991"/>
    </source>
</evidence>
<evidence type="ECO:0000256" key="5">
    <source>
        <dbReference type="PIRSR" id="PIRSR602081-1"/>
    </source>
</evidence>
<dbReference type="EMBL" id="CAJNNW010024816">
    <property type="protein sequence ID" value="CAE8674392.1"/>
    <property type="molecule type" value="Genomic_DNA"/>
</dbReference>
<reference evidence="9" key="1">
    <citation type="submission" date="2021-02" db="EMBL/GenBank/DDBJ databases">
        <authorList>
            <person name="Dougan E. K."/>
            <person name="Rhodes N."/>
            <person name="Thang M."/>
            <person name="Chan C."/>
        </authorList>
    </citation>
    <scope>NUCLEOTIDE SEQUENCE</scope>
</reference>
<dbReference type="GO" id="GO:0006139">
    <property type="term" value="P:nucleobase-containing compound metabolic process"/>
    <property type="evidence" value="ECO:0007669"/>
    <property type="project" value="UniProtKB-ARBA"/>
</dbReference>
<evidence type="ECO:0000256" key="7">
    <source>
        <dbReference type="SAM" id="MobiDB-lite"/>
    </source>
</evidence>
<name>A0A813JCH0_POLGL</name>
<dbReference type="SUPFAM" id="SSF52425">
    <property type="entry name" value="Cryptochrome/photolyase, N-terminal domain"/>
    <property type="match status" value="1"/>
</dbReference>
<dbReference type="GO" id="GO:0071949">
    <property type="term" value="F:FAD binding"/>
    <property type="evidence" value="ECO:0007669"/>
    <property type="project" value="TreeGrafter"/>
</dbReference>
<sequence length="501" mass="57480">MPCFRRGPGGCEPWRKARDEAVTAVAKAAGLEVQSFAANVLYEPWELQAIERWQRWRARVRAEEAAKRGLDSSNAGHSGRPKELEHVSGFGSYRFFTHALEELGLPPKPVATVGRLPAFPAGLLGPSLTNNNSNNSNSSNNSNNNNNGREASAGDWAKELRKWWRFGEAAALERMQQFLQEVLASGDFEGRQRLVASKKNTSELSPYIRFGELSARTVYWSARQRSERTRQCLFKAAKANSTFLRRFVWRDLAYWFLWEFPSMPATSMRVQYETQEWIGTSSQLKSWQHGTTGFPLVDAAMRQLWAVGWMPNYLRHVVAQTLIEYLDITWKEGMAWFDWTLVDADIAINSFLWQNGGHSGPDQWEFVLHPVHAAKSCDPDGSYVRRWLPCLAGLPTEYIHRPWECPARLVAGRQLFCQYPNRVLLDLDAARRAHARRVIEVRRKHPEMVARTGHEWLKLPGKKGLLAKVVTRQEFRAETEDFIYYQGPARSEQQQQSKQQE</sequence>
<dbReference type="GO" id="GO:0006950">
    <property type="term" value="P:response to stress"/>
    <property type="evidence" value="ECO:0007669"/>
    <property type="project" value="UniProtKB-ARBA"/>
</dbReference>
<feature type="domain" description="Cryptochrome/DNA photolyase FAD-binding" evidence="8">
    <location>
        <begin position="243"/>
        <end position="437"/>
    </location>
</feature>
<dbReference type="InterPro" id="IPR018394">
    <property type="entry name" value="DNA_photolyase_1_CS_C"/>
</dbReference>
<evidence type="ECO:0000256" key="1">
    <source>
        <dbReference type="ARBA" id="ARBA00005862"/>
    </source>
</evidence>
<accession>A0A813JCH0</accession>
<comment type="cofactor">
    <cofactor evidence="5">
        <name>FAD</name>
        <dbReference type="ChEBI" id="CHEBI:57692"/>
    </cofactor>
    <text evidence="5">Binds 1 FAD per subunit.</text>
</comment>
<feature type="region of interest" description="Disordered" evidence="7">
    <location>
        <begin position="127"/>
        <end position="152"/>
    </location>
</feature>
<dbReference type="PANTHER" id="PTHR11455">
    <property type="entry name" value="CRYPTOCHROME"/>
    <property type="match status" value="1"/>
</dbReference>
<dbReference type="Gene3D" id="1.25.40.80">
    <property type="match status" value="1"/>
</dbReference>
<dbReference type="GO" id="GO:0005737">
    <property type="term" value="C:cytoplasm"/>
    <property type="evidence" value="ECO:0007669"/>
    <property type="project" value="TreeGrafter"/>
</dbReference>
<dbReference type="AlphaFoldDB" id="A0A813JCH0"/>
<comment type="similarity">
    <text evidence="1">Belongs to the DNA photolyase class-1 family.</text>
</comment>
<dbReference type="PANTHER" id="PTHR11455:SF18">
    <property type="entry name" value="SI:CH1073-390K14.1"/>
    <property type="match status" value="1"/>
</dbReference>
<feature type="binding site" evidence="5">
    <location>
        <position position="243"/>
    </location>
    <ligand>
        <name>FAD</name>
        <dbReference type="ChEBI" id="CHEBI:57692"/>
    </ligand>
</feature>
<evidence type="ECO:0000259" key="8">
    <source>
        <dbReference type="Pfam" id="PF03441"/>
    </source>
</evidence>
<gene>
    <name evidence="9" type="ORF">PGLA2088_LOCUS18932</name>
</gene>
<comment type="caution">
    <text evidence="9">The sequence shown here is derived from an EMBL/GenBank/DDBJ whole genome shotgun (WGS) entry which is preliminary data.</text>
</comment>
<evidence type="ECO:0000256" key="2">
    <source>
        <dbReference type="ARBA" id="ARBA00022630"/>
    </source>
</evidence>
<evidence type="ECO:0000313" key="9">
    <source>
        <dbReference type="EMBL" id="CAE8674392.1"/>
    </source>
</evidence>
<dbReference type="InterPro" id="IPR002081">
    <property type="entry name" value="Cryptochrome/DNA_photolyase_1"/>
</dbReference>
<dbReference type="Gene3D" id="1.10.579.10">
    <property type="entry name" value="DNA Cyclobutane Dipyrimidine Photolyase, subunit A, domain 3"/>
    <property type="match status" value="1"/>
</dbReference>
<keyword evidence="4" id="KW-0157">Chromophore</keyword>
<feature type="binding site" evidence="5">
    <location>
        <begin position="201"/>
        <end position="205"/>
    </location>
    <ligand>
        <name>FAD</name>
        <dbReference type="ChEBI" id="CHEBI:57692"/>
    </ligand>
</feature>
<dbReference type="GO" id="GO:0003677">
    <property type="term" value="F:DNA binding"/>
    <property type="evidence" value="ECO:0007669"/>
    <property type="project" value="TreeGrafter"/>
</dbReference>
<dbReference type="GO" id="GO:0032922">
    <property type="term" value="P:circadian regulation of gene expression"/>
    <property type="evidence" value="ECO:0007669"/>
    <property type="project" value="TreeGrafter"/>
</dbReference>
<keyword evidence="2 5" id="KW-0285">Flavoprotein</keyword>
<feature type="site" description="Electron transfer via tryptophanyl radical" evidence="6">
    <location>
        <position position="330"/>
    </location>
</feature>